<dbReference type="FunCoup" id="G0VCI8">
    <property type="interactions" value="582"/>
</dbReference>
<comment type="subcellular location">
    <subcellularLocation>
        <location evidence="1">Membrane</location>
        <topology evidence="1">Multi-pass membrane protein</topology>
    </subcellularLocation>
</comment>
<organism evidence="9 10">
    <name type="scientific">Naumovozyma castellii</name>
    <name type="common">Yeast</name>
    <name type="synonym">Saccharomyces castellii</name>
    <dbReference type="NCBI Taxonomy" id="27288"/>
    <lineage>
        <taxon>Eukaryota</taxon>
        <taxon>Fungi</taxon>
        <taxon>Dikarya</taxon>
        <taxon>Ascomycota</taxon>
        <taxon>Saccharomycotina</taxon>
        <taxon>Saccharomycetes</taxon>
        <taxon>Saccharomycetales</taxon>
        <taxon>Saccharomycetaceae</taxon>
        <taxon>Naumovozyma</taxon>
    </lineage>
</organism>
<accession>G0VCI8</accession>
<keyword evidence="7 8" id="KW-0472">Membrane</keyword>
<dbReference type="GO" id="GO:0006506">
    <property type="term" value="P:GPI anchor biosynthetic process"/>
    <property type="evidence" value="ECO:0007669"/>
    <property type="project" value="UniProtKB-UniPathway"/>
</dbReference>
<evidence type="ECO:0000256" key="3">
    <source>
        <dbReference type="ARBA" id="ARBA00008321"/>
    </source>
</evidence>
<dbReference type="RefSeq" id="XP_003675564.1">
    <property type="nucleotide sequence ID" value="XM_003675516.1"/>
</dbReference>
<dbReference type="Pfam" id="PF06432">
    <property type="entry name" value="GPI2"/>
    <property type="match status" value="1"/>
</dbReference>
<feature type="transmembrane region" description="Helical" evidence="8">
    <location>
        <begin position="214"/>
        <end position="230"/>
    </location>
</feature>
<keyword evidence="4" id="KW-0337">GPI-anchor biosynthesis</keyword>
<keyword evidence="6 8" id="KW-1133">Transmembrane helix</keyword>
<gene>
    <name evidence="9" type="primary">NCAS0C02080</name>
    <name evidence="9" type="ordered locus">NCAS_0C02080</name>
</gene>
<dbReference type="eggNOG" id="KOG3059">
    <property type="taxonomic scope" value="Eukaryota"/>
</dbReference>
<dbReference type="PANTHER" id="PTHR12982">
    <property type="entry name" value="PHOSPHATIDYLINOSITOL GLYCAN, CLASS C"/>
    <property type="match status" value="1"/>
</dbReference>
<evidence type="ECO:0000256" key="1">
    <source>
        <dbReference type="ARBA" id="ARBA00004141"/>
    </source>
</evidence>
<dbReference type="PIRSF" id="PIRSF016104">
    <property type="entry name" value="GPI2"/>
    <property type="match status" value="1"/>
</dbReference>
<dbReference type="InterPro" id="IPR009450">
    <property type="entry name" value="Plno_GlcNAc_GPI2"/>
</dbReference>
<dbReference type="UniPathway" id="UPA00196"/>
<comment type="pathway">
    <text evidence="2">Glycolipid biosynthesis; glycosylphosphatidylinositol-anchor biosynthesis.</text>
</comment>
<evidence type="ECO:0000256" key="5">
    <source>
        <dbReference type="ARBA" id="ARBA00022692"/>
    </source>
</evidence>
<dbReference type="STRING" id="1064592.G0VCI8"/>
<evidence type="ECO:0000256" key="4">
    <source>
        <dbReference type="ARBA" id="ARBA00022502"/>
    </source>
</evidence>
<dbReference type="Proteomes" id="UP000001640">
    <property type="component" value="Chromosome 3"/>
</dbReference>
<dbReference type="PANTHER" id="PTHR12982:SF0">
    <property type="entry name" value="PHOSPHATIDYLINOSITOL N-ACETYLGLUCOSAMINYLTRANSFERASE SUBUNIT C"/>
    <property type="match status" value="1"/>
</dbReference>
<sequence length="283" mass="33614">MTLRNRKKSTWRRLLWQRQDYPDNYTDPNFIKFLEKLEKKKKEPRPIATSEDYLEIRSHFLDFYYVVLNTFFIFICFSYIYYYNRDPLPLTTFLTIAIIFLIKCKKTQVSTQLNLKSSIIITFMMLTLSPVLKSLSKTTASDSIWTLSFWLTILYIFVVSSSTQKDKPSNLSTNVLFANVSVLASRLSTTTEVFCFLSICIELNIILPKLIERSNIFVVITSNFIVYTFLNLTFGWYHMLLFFLLSMVYITVLPRLFLYWRINYHRADVEVLDIWDPKIPILE</sequence>
<evidence type="ECO:0000256" key="2">
    <source>
        <dbReference type="ARBA" id="ARBA00004687"/>
    </source>
</evidence>
<feature type="transmembrane region" description="Helical" evidence="8">
    <location>
        <begin position="144"/>
        <end position="162"/>
    </location>
</feature>
<keyword evidence="5 8" id="KW-0812">Transmembrane</keyword>
<dbReference type="AlphaFoldDB" id="G0VCI8"/>
<dbReference type="HOGENOM" id="CLU_024002_2_0_1"/>
<evidence type="ECO:0000313" key="9">
    <source>
        <dbReference type="EMBL" id="CCC69198.1"/>
    </source>
</evidence>
<dbReference type="OMA" id="STSYHAF"/>
<evidence type="ECO:0000313" key="10">
    <source>
        <dbReference type="Proteomes" id="UP000001640"/>
    </source>
</evidence>
<reference key="2">
    <citation type="submission" date="2011-08" db="EMBL/GenBank/DDBJ databases">
        <title>Genome sequence of Naumovozyma castellii.</title>
        <authorList>
            <person name="Gordon J.L."/>
            <person name="Armisen D."/>
            <person name="Proux-Wera E."/>
            <person name="OhEigeartaigh S.S."/>
            <person name="Byrne K.P."/>
            <person name="Wolfe K.H."/>
        </authorList>
    </citation>
    <scope>NUCLEOTIDE SEQUENCE</scope>
    <source>
        <strain>Type strain:CBS 4309</strain>
    </source>
</reference>
<evidence type="ECO:0000256" key="7">
    <source>
        <dbReference type="ARBA" id="ARBA00023136"/>
    </source>
</evidence>
<dbReference type="GeneID" id="96902781"/>
<feature type="transmembrane region" description="Helical" evidence="8">
    <location>
        <begin position="113"/>
        <end position="132"/>
    </location>
</feature>
<dbReference type="EMBL" id="HE576754">
    <property type="protein sequence ID" value="CCC69198.1"/>
    <property type="molecule type" value="Genomic_DNA"/>
</dbReference>
<evidence type="ECO:0000256" key="6">
    <source>
        <dbReference type="ARBA" id="ARBA00022989"/>
    </source>
</evidence>
<proteinExistence type="inferred from homology"/>
<dbReference type="GO" id="GO:0000506">
    <property type="term" value="C:glycosylphosphatidylinositol-N-acetylglucosaminyltransferase (GPI-GnT) complex"/>
    <property type="evidence" value="ECO:0007669"/>
    <property type="project" value="EnsemblFungi"/>
</dbReference>
<reference evidence="9 10" key="1">
    <citation type="journal article" date="2011" name="Proc. Natl. Acad. Sci. U.S.A.">
        <title>Evolutionary erosion of yeast sex chromosomes by mating-type switching accidents.</title>
        <authorList>
            <person name="Gordon J.L."/>
            <person name="Armisen D."/>
            <person name="Proux-Wera E."/>
            <person name="Oheigeartaigh S.S."/>
            <person name="Byrne K.P."/>
            <person name="Wolfe K.H."/>
        </authorList>
    </citation>
    <scope>NUCLEOTIDE SEQUENCE [LARGE SCALE GENOMIC DNA]</scope>
    <source>
        <strain evidence="10">ATCC 76901 / BCRC 22586 / CBS 4309 / NBRC 1992 / NRRL Y-12630</strain>
    </source>
</reference>
<feature type="transmembrane region" description="Helical" evidence="8">
    <location>
        <begin position="88"/>
        <end position="104"/>
    </location>
</feature>
<feature type="transmembrane region" description="Helical" evidence="8">
    <location>
        <begin position="63"/>
        <end position="82"/>
    </location>
</feature>
<feature type="transmembrane region" description="Helical" evidence="8">
    <location>
        <begin position="236"/>
        <end position="258"/>
    </location>
</feature>
<protein>
    <submittedName>
        <fullName evidence="9">Uncharacterized protein</fullName>
    </submittedName>
</protein>
<name>G0VCI8_NAUCA</name>
<dbReference type="InParanoid" id="G0VCI8"/>
<keyword evidence="10" id="KW-1185">Reference proteome</keyword>
<comment type="similarity">
    <text evidence="3">Belongs to the PIGC family.</text>
</comment>
<dbReference type="KEGG" id="ncs:NCAS_0C02080"/>
<evidence type="ECO:0000256" key="8">
    <source>
        <dbReference type="SAM" id="Phobius"/>
    </source>
</evidence>
<dbReference type="OrthoDB" id="196709at2759"/>